<dbReference type="GO" id="GO:0016757">
    <property type="term" value="F:glycosyltransferase activity"/>
    <property type="evidence" value="ECO:0007669"/>
    <property type="project" value="InterPro"/>
</dbReference>
<proteinExistence type="predicted"/>
<evidence type="ECO:0000313" key="3">
    <source>
        <dbReference type="EMBL" id="PIT96321.1"/>
    </source>
</evidence>
<dbReference type="AlphaFoldDB" id="A0A2M6WUC9"/>
<dbReference type="InterPro" id="IPR028098">
    <property type="entry name" value="Glyco_trans_4-like_N"/>
</dbReference>
<dbReference type="InterPro" id="IPR001296">
    <property type="entry name" value="Glyco_trans_1"/>
</dbReference>
<sequence length="370" mass="41481">MKLCLINNYYGAHARGGAESVVYQIAKAAKTAGHQVLIISGGMAEVRQRKPEGYWLTLETPWLFNRGRYQKLIAHLFGKTTARRLAEELKIYQPDLVISNNVYGLGLAVLSAPWRAGFKQYHILHDTQLLHPSGLVYAGHEALIDNVPAQVFRFLARRHTKGITRVISPSDWLLAWHRQRGLFTNINGAVLPNPKPLNDIKRPENKLPWKLLFVGQLEKHKGVEVLLKAWSILSADKNWDCRLVIVGSGTLEAEVQAAANKDKHLIYRGHLEASEVYMIMQDSHLLIMPSIVWENAPLVLSEAAAVGLPAIGSDLGGIAEIISNPSRLFVPNQAEDLVLAIFRILKNYDWSEPKAPRPFSNLDYLEALFK</sequence>
<dbReference type="Gene3D" id="3.40.50.2000">
    <property type="entry name" value="Glycogen Phosphorylase B"/>
    <property type="match status" value="2"/>
</dbReference>
<name>A0A2M6WUC9_9BACT</name>
<dbReference type="SUPFAM" id="SSF53756">
    <property type="entry name" value="UDP-Glycosyltransferase/glycogen phosphorylase"/>
    <property type="match status" value="1"/>
</dbReference>
<dbReference type="PANTHER" id="PTHR12526">
    <property type="entry name" value="GLYCOSYLTRANSFERASE"/>
    <property type="match status" value="1"/>
</dbReference>
<dbReference type="Proteomes" id="UP000228533">
    <property type="component" value="Unassembled WGS sequence"/>
</dbReference>
<organism evidence="3 4">
    <name type="scientific">Candidatus Falkowbacteria bacterium CG10_big_fil_rev_8_21_14_0_10_37_14</name>
    <dbReference type="NCBI Taxonomy" id="1974561"/>
    <lineage>
        <taxon>Bacteria</taxon>
        <taxon>Candidatus Falkowiibacteriota</taxon>
    </lineage>
</organism>
<reference evidence="4" key="1">
    <citation type="submission" date="2017-09" db="EMBL/GenBank/DDBJ databases">
        <title>Depth-based differentiation of microbial function through sediment-hosted aquifers and enrichment of novel symbionts in the deep terrestrial subsurface.</title>
        <authorList>
            <person name="Probst A.J."/>
            <person name="Ladd B."/>
            <person name="Jarett J.K."/>
            <person name="Geller-Mcgrath D.E."/>
            <person name="Sieber C.M.K."/>
            <person name="Emerson J.B."/>
            <person name="Anantharaman K."/>
            <person name="Thomas B.C."/>
            <person name="Malmstrom R."/>
            <person name="Stieglmeier M."/>
            <person name="Klingl A."/>
            <person name="Woyke T."/>
            <person name="Ryan C.M."/>
            <person name="Banfield J.F."/>
        </authorList>
    </citation>
    <scope>NUCLEOTIDE SEQUENCE [LARGE SCALE GENOMIC DNA]</scope>
</reference>
<protein>
    <recommendedName>
        <fullName evidence="5">Glycosyltransferase subfamily 4-like N-terminal domain-containing protein</fullName>
    </recommendedName>
</protein>
<feature type="domain" description="Glycosyl transferase family 1" evidence="1">
    <location>
        <begin position="201"/>
        <end position="348"/>
    </location>
</feature>
<dbReference type="Pfam" id="PF13439">
    <property type="entry name" value="Glyco_transf_4"/>
    <property type="match status" value="1"/>
</dbReference>
<dbReference type="Pfam" id="PF00534">
    <property type="entry name" value="Glycos_transf_1"/>
    <property type="match status" value="1"/>
</dbReference>
<evidence type="ECO:0000259" key="1">
    <source>
        <dbReference type="Pfam" id="PF00534"/>
    </source>
</evidence>
<accession>A0A2M6WUC9</accession>
<gene>
    <name evidence="3" type="ORF">COT94_01350</name>
</gene>
<evidence type="ECO:0000313" key="4">
    <source>
        <dbReference type="Proteomes" id="UP000228533"/>
    </source>
</evidence>
<evidence type="ECO:0000259" key="2">
    <source>
        <dbReference type="Pfam" id="PF13439"/>
    </source>
</evidence>
<feature type="domain" description="Glycosyltransferase subfamily 4-like N-terminal" evidence="2">
    <location>
        <begin position="16"/>
        <end position="193"/>
    </location>
</feature>
<dbReference type="EMBL" id="PFAM01000008">
    <property type="protein sequence ID" value="PIT96321.1"/>
    <property type="molecule type" value="Genomic_DNA"/>
</dbReference>
<evidence type="ECO:0008006" key="5">
    <source>
        <dbReference type="Google" id="ProtNLM"/>
    </source>
</evidence>
<comment type="caution">
    <text evidence="3">The sequence shown here is derived from an EMBL/GenBank/DDBJ whole genome shotgun (WGS) entry which is preliminary data.</text>
</comment>